<dbReference type="PROSITE" id="PS51671">
    <property type="entry name" value="ACT"/>
    <property type="match status" value="1"/>
</dbReference>
<dbReference type="InterPro" id="IPR002912">
    <property type="entry name" value="ACT_dom"/>
</dbReference>
<name>A0A328Q3Q0_9EURY</name>
<dbReference type="OMA" id="LFAENKP"/>
<dbReference type="SUPFAM" id="SSF55021">
    <property type="entry name" value="ACT-like"/>
    <property type="match status" value="2"/>
</dbReference>
<dbReference type="Pfam" id="PF19571">
    <property type="entry name" value="ACT_8"/>
    <property type="match status" value="1"/>
</dbReference>
<feature type="domain" description="ACT" evidence="1">
    <location>
        <begin position="5"/>
        <end position="81"/>
    </location>
</feature>
<reference evidence="2 3" key="1">
    <citation type="submission" date="2017-05" db="EMBL/GenBank/DDBJ databases">
        <title>Host range expansion of the Methanosphaera genus to humans and monogastric animals involves recent and extensive reduction in genome content.</title>
        <authorList>
            <person name="Hoedt E.C."/>
            <person name="Volmer J.G."/>
            <person name="Parks D.H."/>
            <person name="Rosewarne C.P."/>
            <person name="Denman S.E."/>
            <person name="Mcsweeney C.S."/>
            <person name="O Cuiv P."/>
            <person name="Hugenholtz P."/>
            <person name="Tyson G.W."/>
            <person name="Morrison M."/>
        </authorList>
    </citation>
    <scope>NUCLEOTIDE SEQUENCE [LARGE SCALE GENOMIC DNA]</scope>
    <source>
        <strain evidence="2 3">PA5</strain>
    </source>
</reference>
<organism evidence="2 3">
    <name type="scientific">Methanosphaera stadtmanae</name>
    <dbReference type="NCBI Taxonomy" id="2317"/>
    <lineage>
        <taxon>Archaea</taxon>
        <taxon>Methanobacteriati</taxon>
        <taxon>Methanobacteriota</taxon>
        <taxon>Methanomada group</taxon>
        <taxon>Methanobacteria</taxon>
        <taxon>Methanobacteriales</taxon>
        <taxon>Methanobacteriaceae</taxon>
        <taxon>Methanosphaera</taxon>
    </lineage>
</organism>
<evidence type="ECO:0000313" key="3">
    <source>
        <dbReference type="Proteomes" id="UP000248557"/>
    </source>
</evidence>
<dbReference type="InterPro" id="IPR045865">
    <property type="entry name" value="ACT-like_dom_sf"/>
</dbReference>
<gene>
    <name evidence="2" type="ORF">CA615_04995</name>
</gene>
<dbReference type="PANTHER" id="PTHR40099:SF1">
    <property type="entry name" value="ACETOLACTATE SYNTHASE, SMALL SUBUNIT"/>
    <property type="match status" value="1"/>
</dbReference>
<evidence type="ECO:0000313" key="2">
    <source>
        <dbReference type="EMBL" id="RAP02937.1"/>
    </source>
</evidence>
<dbReference type="EMBL" id="NGJK01000062">
    <property type="protein sequence ID" value="RAP02937.1"/>
    <property type="molecule type" value="Genomic_DNA"/>
</dbReference>
<dbReference type="AlphaFoldDB" id="A0A328Q3Q0"/>
<dbReference type="GeneID" id="3855254"/>
<evidence type="ECO:0000259" key="1">
    <source>
        <dbReference type="PROSITE" id="PS51671"/>
    </source>
</evidence>
<dbReference type="Gene3D" id="3.30.2130.10">
    <property type="entry name" value="VC0802-like"/>
    <property type="match status" value="1"/>
</dbReference>
<accession>A0A328Q3Q0</accession>
<comment type="caution">
    <text evidence="2">The sequence shown here is derived from an EMBL/GenBank/DDBJ whole genome shotgun (WGS) entry which is preliminary data.</text>
</comment>
<protein>
    <submittedName>
        <fullName evidence="2">Acetolactate synthase</fullName>
    </submittedName>
</protein>
<dbReference type="RefSeq" id="WP_011406595.1">
    <property type="nucleotide sequence ID" value="NZ_CATZNA010000054.1"/>
</dbReference>
<dbReference type="PANTHER" id="PTHR40099">
    <property type="entry name" value="ACETOLACTATE SYNTHASE, SMALL SUBUNIT"/>
    <property type="match status" value="1"/>
</dbReference>
<dbReference type="CDD" id="cd04908">
    <property type="entry name" value="ACT_Bt0572_1"/>
    <property type="match status" value="1"/>
</dbReference>
<dbReference type="InterPro" id="IPR045739">
    <property type="entry name" value="ACT_dom_pair"/>
</dbReference>
<proteinExistence type="predicted"/>
<dbReference type="Proteomes" id="UP000248557">
    <property type="component" value="Unassembled WGS sequence"/>
</dbReference>
<dbReference type="CDD" id="cd04882">
    <property type="entry name" value="ACT_Bt0572_2"/>
    <property type="match status" value="1"/>
</dbReference>
<sequence>MPIKQVSVFLENKSGRLHKALYTLKSYNIDIRALSIADTSEFGILRMIVSNPDKAKDALEKEQFAVSLAEVLAIEVEDQPGGLEAALDLINEENINVEYIYAFVEKKTQKALVVLRTENNDKSQEILTSNGFSLLNQDEAYTL</sequence>